<keyword evidence="2" id="KW-0539">Nucleus</keyword>
<comment type="caution">
    <text evidence="3">The sequence shown here is derived from an EMBL/GenBank/DDBJ whole genome shotgun (WGS) entry which is preliminary data.</text>
</comment>
<name>A0AAN9TJ63_9HEMI</name>
<accession>A0AAN9TJ63</accession>
<comment type="subcellular location">
    <subcellularLocation>
        <location evidence="1">Nucleus</location>
    </subcellularLocation>
</comment>
<organism evidence="3 4">
    <name type="scientific">Parthenolecanium corni</name>
    <dbReference type="NCBI Taxonomy" id="536013"/>
    <lineage>
        <taxon>Eukaryota</taxon>
        <taxon>Metazoa</taxon>
        <taxon>Ecdysozoa</taxon>
        <taxon>Arthropoda</taxon>
        <taxon>Hexapoda</taxon>
        <taxon>Insecta</taxon>
        <taxon>Pterygota</taxon>
        <taxon>Neoptera</taxon>
        <taxon>Paraneoptera</taxon>
        <taxon>Hemiptera</taxon>
        <taxon>Sternorrhyncha</taxon>
        <taxon>Coccoidea</taxon>
        <taxon>Coccidae</taxon>
        <taxon>Parthenolecanium</taxon>
    </lineage>
</organism>
<evidence type="ECO:0000313" key="4">
    <source>
        <dbReference type="Proteomes" id="UP001367676"/>
    </source>
</evidence>
<dbReference type="PANTHER" id="PTHR15502">
    <property type="entry name" value="CALCINEURIN-BINDING PROTEIN CABIN 1-RELATED"/>
    <property type="match status" value="1"/>
</dbReference>
<dbReference type="EMBL" id="JBBCAQ010000018">
    <property type="protein sequence ID" value="KAK7595247.1"/>
    <property type="molecule type" value="Genomic_DNA"/>
</dbReference>
<dbReference type="InterPro" id="IPR033053">
    <property type="entry name" value="Hir3/CABIN1"/>
</dbReference>
<sequence>MISTVRNHNSEYTADRLMLTRKNLADYSDIEANNRSLESEAFLQNRLDWPKSKHFFCPPDRVAIMWYPDRDRRRADVRRCKFFIFIARRLLMSACIRALEECARRFPEHYKSFYRLAHHYFRLKLDKNIDAARKLLTEDGVLFADCTSKNFFGGICAEEKHRSPIVCGKRSYEKKLLLDVYRCYICVSKNRSQRDTLFGRFLREFYHKYTTRKVGLDFRPFESNVCEFASVSHDSRGGVGDSEDADATRRDDQIGCRFRRTIARGESYPILKISR</sequence>
<protein>
    <submittedName>
        <fullName evidence="3">Uncharacterized protein</fullName>
    </submittedName>
</protein>
<dbReference type="GO" id="GO:0031491">
    <property type="term" value="F:nucleosome binding"/>
    <property type="evidence" value="ECO:0007669"/>
    <property type="project" value="TreeGrafter"/>
</dbReference>
<dbReference type="Proteomes" id="UP001367676">
    <property type="component" value="Unassembled WGS sequence"/>
</dbReference>
<keyword evidence="4" id="KW-1185">Reference proteome</keyword>
<evidence type="ECO:0000256" key="2">
    <source>
        <dbReference type="ARBA" id="ARBA00023242"/>
    </source>
</evidence>
<proteinExistence type="predicted"/>
<reference evidence="3 4" key="1">
    <citation type="submission" date="2024-03" db="EMBL/GenBank/DDBJ databases">
        <title>Adaptation during the transition from Ophiocordyceps entomopathogen to insect associate is accompanied by gene loss and intensified selection.</title>
        <authorList>
            <person name="Ward C.M."/>
            <person name="Onetto C.A."/>
            <person name="Borneman A.R."/>
        </authorList>
    </citation>
    <scope>NUCLEOTIDE SEQUENCE [LARGE SCALE GENOMIC DNA]</scope>
    <source>
        <strain evidence="3">AWRI1</strain>
        <tissue evidence="3">Single Adult Female</tissue>
    </source>
</reference>
<dbReference type="AlphaFoldDB" id="A0AAN9TJ63"/>
<gene>
    <name evidence="3" type="ORF">V9T40_013072</name>
</gene>
<evidence type="ECO:0000313" key="3">
    <source>
        <dbReference type="EMBL" id="KAK7595247.1"/>
    </source>
</evidence>
<dbReference type="GO" id="GO:0005634">
    <property type="term" value="C:nucleus"/>
    <property type="evidence" value="ECO:0007669"/>
    <property type="project" value="UniProtKB-SubCell"/>
</dbReference>
<dbReference type="PANTHER" id="PTHR15502:SF7">
    <property type="entry name" value="CALCINEURIN-BINDING PROTEIN CABIN-1"/>
    <property type="match status" value="1"/>
</dbReference>
<dbReference type="GO" id="GO:0006325">
    <property type="term" value="P:chromatin organization"/>
    <property type="evidence" value="ECO:0007669"/>
    <property type="project" value="InterPro"/>
</dbReference>
<evidence type="ECO:0000256" key="1">
    <source>
        <dbReference type="ARBA" id="ARBA00004123"/>
    </source>
</evidence>